<organism evidence="3 4">
    <name type="scientific">Sphingomonas oryzagri</name>
    <dbReference type="NCBI Taxonomy" id="3042314"/>
    <lineage>
        <taxon>Bacteria</taxon>
        <taxon>Pseudomonadati</taxon>
        <taxon>Pseudomonadota</taxon>
        <taxon>Alphaproteobacteria</taxon>
        <taxon>Sphingomonadales</taxon>
        <taxon>Sphingomonadaceae</taxon>
        <taxon>Sphingomonas</taxon>
    </lineage>
</organism>
<dbReference type="Proteomes" id="UP001160625">
    <property type="component" value="Unassembled WGS sequence"/>
</dbReference>
<keyword evidence="1" id="KW-1133">Transmembrane helix</keyword>
<accession>A0ABT6MWZ4</accession>
<keyword evidence="1" id="KW-0472">Membrane</keyword>
<comment type="caution">
    <text evidence="3">The sequence shown here is derived from an EMBL/GenBank/DDBJ whole genome shotgun (WGS) entry which is preliminary data.</text>
</comment>
<dbReference type="Pfam" id="PF07811">
    <property type="entry name" value="TadE"/>
    <property type="match status" value="1"/>
</dbReference>
<keyword evidence="1" id="KW-0812">Transmembrane</keyword>
<keyword evidence="4" id="KW-1185">Reference proteome</keyword>
<dbReference type="EMBL" id="JARYGZ010000001">
    <property type="protein sequence ID" value="MDH7637318.1"/>
    <property type="molecule type" value="Genomic_DNA"/>
</dbReference>
<dbReference type="InterPro" id="IPR012495">
    <property type="entry name" value="TadE-like_dom"/>
</dbReference>
<feature type="domain" description="TadE-like" evidence="2">
    <location>
        <begin position="22"/>
        <end position="63"/>
    </location>
</feature>
<gene>
    <name evidence="3" type="ORF">QGN17_01120</name>
</gene>
<sequence>MKRPAPQAISWLWSAIRDDAASTAAEFALVLPIFLLTIFSSLYLCMMLGALINLHAVTEQAARCLAVNAAGACTTANVDTYAKARFTGPGITGLAFTASAPACGKQVSASGTFSMFTGLKAVSVTLSTSACYPVI</sequence>
<feature type="transmembrane region" description="Helical" evidence="1">
    <location>
        <begin position="34"/>
        <end position="54"/>
    </location>
</feature>
<reference evidence="3" key="1">
    <citation type="submission" date="2023-04" db="EMBL/GenBank/DDBJ databases">
        <title>Sphingomonas sp. MAHUQ-71 isolated from rice field.</title>
        <authorList>
            <person name="Huq M.A."/>
        </authorList>
    </citation>
    <scope>NUCLEOTIDE SEQUENCE</scope>
    <source>
        <strain evidence="3">MAHUQ-71</strain>
    </source>
</reference>
<protein>
    <submittedName>
        <fullName evidence="3">Pilus assembly protein</fullName>
    </submittedName>
</protein>
<evidence type="ECO:0000256" key="1">
    <source>
        <dbReference type="SAM" id="Phobius"/>
    </source>
</evidence>
<proteinExistence type="predicted"/>
<dbReference type="RefSeq" id="WP_281042675.1">
    <property type="nucleotide sequence ID" value="NZ_JARYGZ010000001.1"/>
</dbReference>
<name>A0ABT6MWZ4_9SPHN</name>
<evidence type="ECO:0000313" key="4">
    <source>
        <dbReference type="Proteomes" id="UP001160625"/>
    </source>
</evidence>
<evidence type="ECO:0000313" key="3">
    <source>
        <dbReference type="EMBL" id="MDH7637318.1"/>
    </source>
</evidence>
<evidence type="ECO:0000259" key="2">
    <source>
        <dbReference type="Pfam" id="PF07811"/>
    </source>
</evidence>